<keyword evidence="2" id="KW-0805">Transcription regulation</keyword>
<dbReference type="InterPro" id="IPR041490">
    <property type="entry name" value="KstR2_TetR_C"/>
</dbReference>
<dbReference type="PRINTS" id="PR00455">
    <property type="entry name" value="HTHTETR"/>
</dbReference>
<dbReference type="PANTHER" id="PTHR30055:SF175">
    <property type="entry name" value="HTH-TYPE TRANSCRIPTIONAL REPRESSOR KSTR2"/>
    <property type="match status" value="1"/>
</dbReference>
<evidence type="ECO:0000313" key="7">
    <source>
        <dbReference type="EMBL" id="SMG54079.1"/>
    </source>
</evidence>
<dbReference type="GO" id="GO:0000976">
    <property type="term" value="F:transcription cis-regulatory region binding"/>
    <property type="evidence" value="ECO:0007669"/>
    <property type="project" value="TreeGrafter"/>
</dbReference>
<dbReference type="InterPro" id="IPR001647">
    <property type="entry name" value="HTH_TetR"/>
</dbReference>
<dbReference type="InterPro" id="IPR036271">
    <property type="entry name" value="Tet_transcr_reg_TetR-rel_C_sf"/>
</dbReference>
<dbReference type="Proteomes" id="UP000193228">
    <property type="component" value="Unassembled WGS sequence"/>
</dbReference>
<evidence type="ECO:0000259" key="6">
    <source>
        <dbReference type="PROSITE" id="PS50977"/>
    </source>
</evidence>
<dbReference type="InterPro" id="IPR009057">
    <property type="entry name" value="Homeodomain-like_sf"/>
</dbReference>
<dbReference type="RefSeq" id="WP_085486364.1">
    <property type="nucleotide sequence ID" value="NZ_FXAT01000006.1"/>
</dbReference>
<reference evidence="8" key="1">
    <citation type="submission" date="2017-04" db="EMBL/GenBank/DDBJ databases">
        <authorList>
            <person name="Varghese N."/>
            <person name="Submissions S."/>
        </authorList>
    </citation>
    <scope>NUCLEOTIDE SEQUENCE [LARGE SCALE GENOMIC DNA]</scope>
    <source>
        <strain evidence="8">LMG 29540</strain>
    </source>
</reference>
<dbReference type="GO" id="GO:0003700">
    <property type="term" value="F:DNA-binding transcription factor activity"/>
    <property type="evidence" value="ECO:0007669"/>
    <property type="project" value="TreeGrafter"/>
</dbReference>
<dbReference type="Pfam" id="PF17932">
    <property type="entry name" value="TetR_C_24"/>
    <property type="match status" value="1"/>
</dbReference>
<keyword evidence="4" id="KW-0804">Transcription</keyword>
<dbReference type="PROSITE" id="PS50977">
    <property type="entry name" value="HTH_TETR_2"/>
    <property type="match status" value="1"/>
</dbReference>
<keyword evidence="3 5" id="KW-0238">DNA-binding</keyword>
<dbReference type="SUPFAM" id="SSF46689">
    <property type="entry name" value="Homeodomain-like"/>
    <property type="match status" value="1"/>
</dbReference>
<keyword evidence="1" id="KW-0678">Repressor</keyword>
<name>A0A1X7LLP6_9BURK</name>
<dbReference type="EMBL" id="FXAT01000006">
    <property type="protein sequence ID" value="SMG54079.1"/>
    <property type="molecule type" value="Genomic_DNA"/>
</dbReference>
<dbReference type="InterPro" id="IPR050109">
    <property type="entry name" value="HTH-type_TetR-like_transc_reg"/>
</dbReference>
<evidence type="ECO:0000313" key="8">
    <source>
        <dbReference type="Proteomes" id="UP000193228"/>
    </source>
</evidence>
<feature type="DNA-binding region" description="H-T-H motif" evidence="5">
    <location>
        <begin position="33"/>
        <end position="52"/>
    </location>
</feature>
<evidence type="ECO:0000256" key="5">
    <source>
        <dbReference type="PROSITE-ProRule" id="PRU00335"/>
    </source>
</evidence>
<dbReference type="Gene3D" id="1.10.357.10">
    <property type="entry name" value="Tetracycline Repressor, domain 2"/>
    <property type="match status" value="1"/>
</dbReference>
<keyword evidence="8" id="KW-1185">Reference proteome</keyword>
<dbReference type="SUPFAM" id="SSF48498">
    <property type="entry name" value="Tetracyclin repressor-like, C-terminal domain"/>
    <property type="match status" value="1"/>
</dbReference>
<evidence type="ECO:0000256" key="4">
    <source>
        <dbReference type="ARBA" id="ARBA00023163"/>
    </source>
</evidence>
<dbReference type="OrthoDB" id="5523834at2"/>
<gene>
    <name evidence="7" type="ORF">SAMN06265784_106319</name>
</gene>
<dbReference type="AlphaFoldDB" id="A0A1X7LLP6"/>
<dbReference type="STRING" id="1515439.SAMN06265784_106319"/>
<accession>A0A1X7LLP6</accession>
<evidence type="ECO:0000256" key="1">
    <source>
        <dbReference type="ARBA" id="ARBA00022491"/>
    </source>
</evidence>
<protein>
    <submittedName>
        <fullName evidence="7">Transcriptional regulator, TetR family</fullName>
    </submittedName>
</protein>
<organism evidence="7 8">
    <name type="scientific">Paraburkholderia susongensis</name>
    <dbReference type="NCBI Taxonomy" id="1515439"/>
    <lineage>
        <taxon>Bacteria</taxon>
        <taxon>Pseudomonadati</taxon>
        <taxon>Pseudomonadota</taxon>
        <taxon>Betaproteobacteria</taxon>
        <taxon>Burkholderiales</taxon>
        <taxon>Burkholderiaceae</taxon>
        <taxon>Paraburkholderia</taxon>
    </lineage>
</organism>
<evidence type="ECO:0000256" key="3">
    <source>
        <dbReference type="ARBA" id="ARBA00023125"/>
    </source>
</evidence>
<evidence type="ECO:0000256" key="2">
    <source>
        <dbReference type="ARBA" id="ARBA00023015"/>
    </source>
</evidence>
<sequence length="203" mass="23301">MGTVEPRGEIGQRERILKIAARLFAEKGYHAIGMTELGEAVQLGRGALYHHIRSKEDLLYDISREYIADLADFAEHTARPEPDPRKRIRMLGKELVLKIAANQAELTVCFREIHSLTEPRHSEVLALHRQYEKVWRDTMVDGADLGVFRPYDPIVLKGVLGMYFYSYLWMRTDGRLSPLHIAERLNELALRMVDLDTSSDPVN</sequence>
<dbReference type="PANTHER" id="PTHR30055">
    <property type="entry name" value="HTH-TYPE TRANSCRIPTIONAL REGULATOR RUTR"/>
    <property type="match status" value="1"/>
</dbReference>
<dbReference type="Pfam" id="PF00440">
    <property type="entry name" value="TetR_N"/>
    <property type="match status" value="1"/>
</dbReference>
<proteinExistence type="predicted"/>
<feature type="domain" description="HTH tetR-type" evidence="6">
    <location>
        <begin position="10"/>
        <end position="70"/>
    </location>
</feature>